<organism evidence="1 2">
    <name type="scientific">Candidatus Odyssella acanthamoebae</name>
    <dbReference type="NCBI Taxonomy" id="91604"/>
    <lineage>
        <taxon>Bacteria</taxon>
        <taxon>Pseudomonadati</taxon>
        <taxon>Pseudomonadota</taxon>
        <taxon>Alphaproteobacteria</taxon>
        <taxon>Holosporales</taxon>
        <taxon>Candidatus Paracaedibacteraceae</taxon>
        <taxon>Candidatus Odyssella</taxon>
    </lineage>
</organism>
<dbReference type="Proteomes" id="UP000028926">
    <property type="component" value="Chromosome"/>
</dbReference>
<gene>
    <name evidence="1" type="ORF">ID47_04745</name>
</gene>
<dbReference type="AlphaFoldDB" id="A0A077AX58"/>
<dbReference type="OrthoDB" id="9816400at2"/>
<accession>A0A077AX58</accession>
<dbReference type="STRING" id="91604.ID47_04745"/>
<dbReference type="HOGENOM" id="CLU_682753_0_0_5"/>
<reference evidence="1 2" key="1">
    <citation type="submission" date="2014-07" db="EMBL/GenBank/DDBJ databases">
        <title>Comparative genomic insights into amoeba endosymbionts belonging to the families of Holosporaceae and Candidatus Midichloriaceae within Rickettsiales.</title>
        <authorList>
            <person name="Wang Z."/>
            <person name="Wu M."/>
        </authorList>
    </citation>
    <scope>NUCLEOTIDE SEQUENCE [LARGE SCALE GENOMIC DNA]</scope>
    <source>
        <strain evidence="1">PRA3</strain>
    </source>
</reference>
<dbReference type="RefSeq" id="WP_038464348.1">
    <property type="nucleotide sequence ID" value="NZ_CP008941.1"/>
</dbReference>
<keyword evidence="2" id="KW-1185">Reference proteome</keyword>
<evidence type="ECO:0000313" key="2">
    <source>
        <dbReference type="Proteomes" id="UP000028926"/>
    </source>
</evidence>
<protein>
    <submittedName>
        <fullName evidence="1">Uncharacterized protein</fullName>
    </submittedName>
</protein>
<dbReference type="EMBL" id="CP008941">
    <property type="protein sequence ID" value="AIK96203.1"/>
    <property type="molecule type" value="Genomic_DNA"/>
</dbReference>
<name>A0A077AX58_9PROT</name>
<dbReference type="eggNOG" id="COG3209">
    <property type="taxonomic scope" value="Bacteria"/>
</dbReference>
<sequence>MASRDKRVATTQGLQAMGDKVRGLINQYESSFSNRTELIERYPLINMKELSRASIVDQAKETLAKYTQPVLVGMSESSNESLQTMAMMGASTLATSRVLASQASLSGTMAVRAAAIGGGEATLGSAMGRGMARAPKNPIFGGGAVVAGSVGYGVHRVYEYYKETQRASADQATAYREDLRQGYSDIQASRSQNWMSQNAHAYPTGDVPIPGLYNPRTDKGKEKLTDHDISTFDAHAANARWVDRGFDTHTGRVQILSTPLPEPSKPILEGFDQSEILKGYLEGYDNIPPTIGITLEGFDIYNGPQVTIFTSDKQKEFSFSKEDISKTYKHDRFGKFYKNKEDGYFYTKDQAKHGGSSWKVYKETSRGLEWLKDIDKNGKEMEKHKSDVGKFIPKKELNGVGGK</sequence>
<evidence type="ECO:0000313" key="1">
    <source>
        <dbReference type="EMBL" id="AIK96203.1"/>
    </source>
</evidence>
<dbReference type="KEGG" id="paca:ID47_04745"/>
<proteinExistence type="predicted"/>